<keyword evidence="3" id="KW-1185">Reference proteome</keyword>
<evidence type="ECO:0000313" key="2">
    <source>
        <dbReference type="EMBL" id="CDH46736.1"/>
    </source>
</evidence>
<name>A0A7U7GE69_9GAMM</name>
<sequence length="103" mass="10710">MDNRPDHSVDAGLAKDEPLAGSDGLATIAIAFSNNAPSLVGQDTHRSRLAREPAIPSFGYQAMNPPLVILTAAILMLPTSCSSAPSQASSATRPVNRLLDDAL</sequence>
<accession>A0A7U7GE69</accession>
<feature type="region of interest" description="Disordered" evidence="1">
    <location>
        <begin position="82"/>
        <end position="103"/>
    </location>
</feature>
<dbReference type="Proteomes" id="UP000019184">
    <property type="component" value="Unassembled WGS sequence"/>
</dbReference>
<protein>
    <submittedName>
        <fullName evidence="2">Uncharacterized protein</fullName>
    </submittedName>
</protein>
<organism evidence="2 3">
    <name type="scientific">Candidatus Contendobacter odensis Run_B_J11</name>
    <dbReference type="NCBI Taxonomy" id="1400861"/>
    <lineage>
        <taxon>Bacteria</taxon>
        <taxon>Pseudomonadati</taxon>
        <taxon>Pseudomonadota</taxon>
        <taxon>Gammaproteobacteria</taxon>
        <taxon>Candidatus Competibacteraceae</taxon>
        <taxon>Candidatus Contendibacter</taxon>
    </lineage>
</organism>
<evidence type="ECO:0000313" key="3">
    <source>
        <dbReference type="Proteomes" id="UP000019184"/>
    </source>
</evidence>
<proteinExistence type="predicted"/>
<gene>
    <name evidence="2" type="ORF">BN874_590004</name>
</gene>
<comment type="caution">
    <text evidence="2">The sequence shown here is derived from an EMBL/GenBank/DDBJ whole genome shotgun (WGS) entry which is preliminary data.</text>
</comment>
<dbReference type="AlphaFoldDB" id="A0A7U7GE69"/>
<dbReference type="RefSeq" id="WP_154724995.1">
    <property type="nucleotide sequence ID" value="NZ_CBTK010000275.1"/>
</dbReference>
<reference evidence="2 3" key="1">
    <citation type="journal article" date="2014" name="ISME J.">
        <title>Candidatus Competibacter-lineage genomes retrieved from metagenomes reveal functional metabolic diversity.</title>
        <authorList>
            <person name="McIlroy S.J."/>
            <person name="Albertsen M."/>
            <person name="Andresen E.K."/>
            <person name="Saunders A.M."/>
            <person name="Kristiansen R."/>
            <person name="Stokholm-Bjerregaard M."/>
            <person name="Nielsen K.L."/>
            <person name="Nielsen P.H."/>
        </authorList>
    </citation>
    <scope>NUCLEOTIDE SEQUENCE [LARGE SCALE GENOMIC DNA]</scope>
    <source>
        <strain evidence="2 3">Run_B_J11</strain>
    </source>
</reference>
<evidence type="ECO:0000256" key="1">
    <source>
        <dbReference type="SAM" id="MobiDB-lite"/>
    </source>
</evidence>
<feature type="compositionally biased region" description="Low complexity" evidence="1">
    <location>
        <begin position="82"/>
        <end position="91"/>
    </location>
</feature>
<dbReference type="EMBL" id="CBTK010000275">
    <property type="protein sequence ID" value="CDH46736.1"/>
    <property type="molecule type" value="Genomic_DNA"/>
</dbReference>